<dbReference type="RefSeq" id="WP_126821671.1">
    <property type="nucleotide sequence ID" value="NZ_JBHLWU010000001.1"/>
</dbReference>
<dbReference type="AlphaFoldDB" id="A0A430AI42"/>
<dbReference type="InterPro" id="IPR031161">
    <property type="entry name" value="Peptidase_M60_dom"/>
</dbReference>
<accession>A0A430AI42</accession>
<evidence type="ECO:0000313" key="3">
    <source>
        <dbReference type="EMBL" id="RSU07750.1"/>
    </source>
</evidence>
<evidence type="ECO:0000256" key="1">
    <source>
        <dbReference type="SAM" id="SignalP"/>
    </source>
</evidence>
<evidence type="ECO:0000313" key="4">
    <source>
        <dbReference type="Proteomes" id="UP000288669"/>
    </source>
</evidence>
<dbReference type="EMBL" id="NGJZ01000001">
    <property type="protein sequence ID" value="RSU07750.1"/>
    <property type="molecule type" value="Genomic_DNA"/>
</dbReference>
<keyword evidence="4" id="KW-1185">Reference proteome</keyword>
<feature type="signal peptide" evidence="1">
    <location>
        <begin position="1"/>
        <end position="24"/>
    </location>
</feature>
<keyword evidence="1" id="KW-0732">Signal</keyword>
<reference evidence="3 4" key="1">
    <citation type="submission" date="2017-05" db="EMBL/GenBank/DDBJ databases">
        <title>Vagococcus spp. assemblies.</title>
        <authorList>
            <person name="Gulvik C.A."/>
        </authorList>
    </citation>
    <scope>NUCLEOTIDE SEQUENCE [LARGE SCALE GENOMIC DNA]</scope>
    <source>
        <strain evidence="3 4">DSM 24756</strain>
    </source>
</reference>
<dbReference type="Pfam" id="PF03272">
    <property type="entry name" value="Mucin_bdg"/>
    <property type="match status" value="1"/>
</dbReference>
<dbReference type="SMART" id="SM01276">
    <property type="entry name" value="M60-like"/>
    <property type="match status" value="1"/>
</dbReference>
<dbReference type="Pfam" id="PF13402">
    <property type="entry name" value="Peptidase_M60"/>
    <property type="match status" value="1"/>
</dbReference>
<feature type="chain" id="PRO_5019408423" evidence="1">
    <location>
        <begin position="25"/>
        <end position="738"/>
    </location>
</feature>
<organism evidence="3 4">
    <name type="scientific">Vagococcus entomophilus</name>
    <dbReference type="NCBI Taxonomy" id="1160095"/>
    <lineage>
        <taxon>Bacteria</taxon>
        <taxon>Bacillati</taxon>
        <taxon>Bacillota</taxon>
        <taxon>Bacilli</taxon>
        <taxon>Lactobacillales</taxon>
        <taxon>Enterococcaceae</taxon>
        <taxon>Vagococcus</taxon>
    </lineage>
</organism>
<dbReference type="PROSITE" id="PS51723">
    <property type="entry name" value="PEPTIDASE_M60"/>
    <property type="match status" value="1"/>
</dbReference>
<protein>
    <submittedName>
        <fullName evidence="3">Enhancin</fullName>
    </submittedName>
</protein>
<dbReference type="Gene3D" id="1.10.390.30">
    <property type="entry name" value="Peptidase M60, enhancin-like domain 3"/>
    <property type="match status" value="1"/>
</dbReference>
<feature type="domain" description="Peptidase M60" evidence="2">
    <location>
        <begin position="52"/>
        <end position="351"/>
    </location>
</feature>
<dbReference type="InterPro" id="IPR004954">
    <property type="entry name" value="Mucin-bd"/>
</dbReference>
<evidence type="ECO:0000259" key="2">
    <source>
        <dbReference type="PROSITE" id="PS51723"/>
    </source>
</evidence>
<dbReference type="Gene3D" id="3.40.390.80">
    <property type="entry name" value="Peptidase M60, enhancin-like domain 2"/>
    <property type="match status" value="1"/>
</dbReference>
<proteinExistence type="predicted"/>
<comment type="caution">
    <text evidence="3">The sequence shown here is derived from an EMBL/GenBank/DDBJ whole genome shotgun (WGS) entry which is preliminary data.</text>
</comment>
<gene>
    <name evidence="3" type="ORF">CBF30_00475</name>
</gene>
<sequence>MKKSLLLFCLMGIGLLLGSGKSEASEVERKEILSLTQPTWIFNSGMSKGKYHDRQELGFILKEKSILKVRQVNPEFQAKLTVRLLGNDSQTEKSVQVGSEWTQISGEVSLVPFVDTPYGDNQAQIEYEILEDDAPKPLAVYNYQENEQEFFSQWDMYDGEFALIKGKDFQLFLPKRDKELARHLKEYNSLDELIEYYGEIFSLYNEIAGFDESSVENVNGSNRYFLKADAHGAGGAYYGNNWTANSYGTANMWLTKNSWATLHEIGHGYQAGFDGVGMYTEEVSNNLFGVQYQYKYYGKQADKIGWLFNYGKKAGVEKNLYQKMVIDAGGYNQADLREKLILLTMLKQKAGDEAFTKMYQGYRKLVNEPNFNKHNYPLPELINHYYSENSQQDFTPALERIGLTLKEDQDQKNRNHQYPAVAFLADVVPEKELERAHELLDSEILINSNFEMVQTKEIASLGLKGNVIIRFNSEELGSLDGIKVALADGADILSEQTIQGGKVSFENIPNGVYRLSYSGEKMKDYLPGNFYVYVKESANQQTIPMKKMTSIELLNQTIHLLGLSNAEFASFKTDLNRETATFSVTKSTPHSYFSGKLYSKVTIKDTSGNLIYEKSLEGTNASVGAEELVLKEGYVLEIYHAEVKNRLRSDEPIIDNTQKTNRWLVTKWGLQNQTLKNDPQKELRAKIDDLGMDLLADDEKKTIPFAESIDKKQLYHAINRLEEPVKSQLMNEYHPLFQ</sequence>
<dbReference type="OrthoDB" id="2392728at2"/>
<dbReference type="InterPro" id="IPR042279">
    <property type="entry name" value="Pep_M60_3"/>
</dbReference>
<name>A0A430AI42_9ENTE</name>
<dbReference type="Proteomes" id="UP000288669">
    <property type="component" value="Unassembled WGS sequence"/>
</dbReference>